<name>A0A1U9KAM4_9BACL</name>
<dbReference type="EMBL" id="CP019699">
    <property type="protein sequence ID" value="AQS57117.1"/>
    <property type="molecule type" value="Genomic_DNA"/>
</dbReference>
<evidence type="ECO:0000259" key="3">
    <source>
        <dbReference type="Pfam" id="PF00534"/>
    </source>
</evidence>
<keyword evidence="1" id="KW-0328">Glycosyltransferase</keyword>
<dbReference type="STRING" id="1471761.B0W44_16545"/>
<dbReference type="RefSeq" id="WP_077720981.1">
    <property type="nucleotide sequence ID" value="NZ_CP019699.1"/>
</dbReference>
<dbReference type="PANTHER" id="PTHR12526:SF629">
    <property type="entry name" value="TEICHURONIC ACID BIOSYNTHESIS GLYCOSYLTRANSFERASE TUAH-RELATED"/>
    <property type="match status" value="1"/>
</dbReference>
<evidence type="ECO:0000256" key="2">
    <source>
        <dbReference type="ARBA" id="ARBA00022679"/>
    </source>
</evidence>
<gene>
    <name evidence="4" type="ORF">B0W44_16545</name>
</gene>
<evidence type="ECO:0000313" key="4">
    <source>
        <dbReference type="EMBL" id="AQS57117.1"/>
    </source>
</evidence>
<sequence length="374" mass="44165">MDKLKKNVVHITTVHHPYDTRIYYKECISLYKAGYNVTLIAPEIRGFKKDKVNIIPIKKYRNRLLRMFLTTVQAYKKARDIKADYYHIHDPELLPVARILKKDDNVVIYDIHEDYETSILQKKYIIKPIRKIVALSYRVVERILTRKLELCLAEKYYKRKYPKGICILNYPILNDKITSLQIEQKQSKNLIYTGNVTIDRGALLHASLPLIDTNVSVHFVGKCDSRLANQMYDIAGSRKNQLFIKGIDRFVPREEIDNQYISHDWLAGLALFPPTDHYRQKELTKFFEYMMAGIPILCSDFPVWKRFVEKYACGIAVNPLNELEIKCALKYLKENPKIARKMGENGRKAVQEKLNWQLEEKKLIKWYSDIWRRT</sequence>
<organism evidence="4 5">
    <name type="scientific">Novibacillus thermophilus</name>
    <dbReference type="NCBI Taxonomy" id="1471761"/>
    <lineage>
        <taxon>Bacteria</taxon>
        <taxon>Bacillati</taxon>
        <taxon>Bacillota</taxon>
        <taxon>Bacilli</taxon>
        <taxon>Bacillales</taxon>
        <taxon>Thermoactinomycetaceae</taxon>
        <taxon>Novibacillus</taxon>
    </lineage>
</organism>
<dbReference type="OrthoDB" id="9813214at2"/>
<reference evidence="4 5" key="1">
    <citation type="journal article" date="2015" name="Int. J. Syst. Evol. Microbiol.">
        <title>Novibacillus thermophilus gen. nov., sp. nov., a Gram-staining-negative and moderately thermophilic member of the family Thermoactinomycetaceae.</title>
        <authorList>
            <person name="Yang G."/>
            <person name="Chen J."/>
            <person name="Zhou S."/>
        </authorList>
    </citation>
    <scope>NUCLEOTIDE SEQUENCE [LARGE SCALE GENOMIC DNA]</scope>
    <source>
        <strain evidence="4 5">SG-1</strain>
    </source>
</reference>
<dbReference type="KEGG" id="ntr:B0W44_16545"/>
<keyword evidence="2 4" id="KW-0808">Transferase</keyword>
<dbReference type="PANTHER" id="PTHR12526">
    <property type="entry name" value="GLYCOSYLTRANSFERASE"/>
    <property type="match status" value="1"/>
</dbReference>
<dbReference type="SUPFAM" id="SSF53756">
    <property type="entry name" value="UDP-Glycosyltransferase/glycogen phosphorylase"/>
    <property type="match status" value="1"/>
</dbReference>
<dbReference type="GO" id="GO:0016757">
    <property type="term" value="F:glycosyltransferase activity"/>
    <property type="evidence" value="ECO:0007669"/>
    <property type="project" value="UniProtKB-KW"/>
</dbReference>
<accession>A0A1U9KAM4</accession>
<dbReference type="Pfam" id="PF00534">
    <property type="entry name" value="Glycos_transf_1"/>
    <property type="match status" value="1"/>
</dbReference>
<keyword evidence="5" id="KW-1185">Reference proteome</keyword>
<dbReference type="InterPro" id="IPR001296">
    <property type="entry name" value="Glyco_trans_1"/>
</dbReference>
<protein>
    <submittedName>
        <fullName evidence="4">Glycosyl transferase</fullName>
    </submittedName>
</protein>
<proteinExistence type="predicted"/>
<dbReference type="Proteomes" id="UP000188603">
    <property type="component" value="Chromosome"/>
</dbReference>
<dbReference type="AlphaFoldDB" id="A0A1U9KAM4"/>
<feature type="domain" description="Glycosyl transferase family 1" evidence="3">
    <location>
        <begin position="287"/>
        <end position="348"/>
    </location>
</feature>
<dbReference type="Gene3D" id="3.40.50.2000">
    <property type="entry name" value="Glycogen Phosphorylase B"/>
    <property type="match status" value="2"/>
</dbReference>
<evidence type="ECO:0000256" key="1">
    <source>
        <dbReference type="ARBA" id="ARBA00022676"/>
    </source>
</evidence>
<evidence type="ECO:0000313" key="5">
    <source>
        <dbReference type="Proteomes" id="UP000188603"/>
    </source>
</evidence>